<sequence length="329" mass="37813">MEQSQRTDDKGIGLLRGRDGLRLLLSLWDNFPEHMFIIRVDGPDEFIVEAINPAHEKTLGKSTDITGQRIDAILPRDAAEPVIQRYRHCVATGEPYRYEECGYFVDEQGMRQEGHWLTLLVPISDMNGRVHHLFGISKNITEVIRARQEVEAQNRILEERVAERTRELEKANAELKHQATRDFLTDCYNRRHLTEIARLEMERARRYDMPFTLALIDIDKFKAINDQHGHNEGDRTLRALATCLRKAMRRPDILGRYGGDEFLVLMPETDITGARVISGRLQDTVRKQCGQTISIGLAQLKPSDGKLESIIERADRDLMSVKESRKKSP</sequence>
<evidence type="ECO:0000256" key="1">
    <source>
        <dbReference type="ARBA" id="ARBA00012528"/>
    </source>
</evidence>
<accession>A0ABU0W9J0</accession>
<dbReference type="GO" id="GO:0052621">
    <property type="term" value="F:diguanylate cyclase activity"/>
    <property type="evidence" value="ECO:0007669"/>
    <property type="project" value="UniProtKB-EC"/>
</dbReference>
<keyword evidence="6" id="KW-1185">Reference proteome</keyword>
<dbReference type="CDD" id="cd01949">
    <property type="entry name" value="GGDEF"/>
    <property type="match status" value="1"/>
</dbReference>
<dbReference type="InterPro" id="IPR029787">
    <property type="entry name" value="Nucleotide_cyclase"/>
</dbReference>
<dbReference type="Gene3D" id="3.30.450.20">
    <property type="entry name" value="PAS domain"/>
    <property type="match status" value="1"/>
</dbReference>
<dbReference type="Pfam" id="PF08448">
    <property type="entry name" value="PAS_4"/>
    <property type="match status" value="1"/>
</dbReference>
<evidence type="ECO:0000259" key="4">
    <source>
        <dbReference type="PROSITE" id="PS50887"/>
    </source>
</evidence>
<feature type="domain" description="GGDEF" evidence="4">
    <location>
        <begin position="209"/>
        <end position="329"/>
    </location>
</feature>
<gene>
    <name evidence="5" type="ORF">RBH19_12520</name>
</gene>
<feature type="coiled-coil region" evidence="3">
    <location>
        <begin position="140"/>
        <end position="181"/>
    </location>
</feature>
<dbReference type="Pfam" id="PF00990">
    <property type="entry name" value="GGDEF"/>
    <property type="match status" value="1"/>
</dbReference>
<dbReference type="EC" id="2.7.7.65" evidence="1"/>
<dbReference type="InterPro" id="IPR050469">
    <property type="entry name" value="Diguanylate_Cyclase"/>
</dbReference>
<dbReference type="InterPro" id="IPR043128">
    <property type="entry name" value="Rev_trsase/Diguanyl_cyclase"/>
</dbReference>
<dbReference type="RefSeq" id="WP_306729194.1">
    <property type="nucleotide sequence ID" value="NZ_JAVDDT010000009.1"/>
</dbReference>
<evidence type="ECO:0000256" key="2">
    <source>
        <dbReference type="ARBA" id="ARBA00034247"/>
    </source>
</evidence>
<dbReference type="InterPro" id="IPR013656">
    <property type="entry name" value="PAS_4"/>
</dbReference>
<reference evidence="5 6" key="1">
    <citation type="submission" date="2023-08" db="EMBL/GenBank/DDBJ databases">
        <title>Whole-genome sequencing of halo(alkali)philic microorganisms from hypersaline lakes.</title>
        <authorList>
            <person name="Sorokin D.Y."/>
            <person name="Abbas B."/>
            <person name="Merkel A.Y."/>
        </authorList>
    </citation>
    <scope>NUCLEOTIDE SEQUENCE [LARGE SCALE GENOMIC DNA]</scope>
    <source>
        <strain evidence="5 6">AB-CW4</strain>
    </source>
</reference>
<comment type="catalytic activity">
    <reaction evidence="2">
        <text>2 GTP = 3',3'-c-di-GMP + 2 diphosphate</text>
        <dbReference type="Rhea" id="RHEA:24898"/>
        <dbReference type="ChEBI" id="CHEBI:33019"/>
        <dbReference type="ChEBI" id="CHEBI:37565"/>
        <dbReference type="ChEBI" id="CHEBI:58805"/>
        <dbReference type="EC" id="2.7.7.65"/>
    </reaction>
</comment>
<keyword evidence="5" id="KW-0548">Nucleotidyltransferase</keyword>
<dbReference type="EMBL" id="JAVDDT010000009">
    <property type="protein sequence ID" value="MDQ2070696.1"/>
    <property type="molecule type" value="Genomic_DNA"/>
</dbReference>
<dbReference type="InterPro" id="IPR035965">
    <property type="entry name" value="PAS-like_dom_sf"/>
</dbReference>
<dbReference type="Gene3D" id="3.30.70.270">
    <property type="match status" value="1"/>
</dbReference>
<dbReference type="PANTHER" id="PTHR45138:SF9">
    <property type="entry name" value="DIGUANYLATE CYCLASE DGCM-RELATED"/>
    <property type="match status" value="1"/>
</dbReference>
<dbReference type="PROSITE" id="PS50887">
    <property type="entry name" value="GGDEF"/>
    <property type="match status" value="1"/>
</dbReference>
<dbReference type="SUPFAM" id="SSF55785">
    <property type="entry name" value="PYP-like sensor domain (PAS domain)"/>
    <property type="match status" value="1"/>
</dbReference>
<name>A0ABU0W9J0_9GAMM</name>
<organism evidence="5 6">
    <name type="scientific">Natronospira bacteriovora</name>
    <dbReference type="NCBI Taxonomy" id="3069753"/>
    <lineage>
        <taxon>Bacteria</taxon>
        <taxon>Pseudomonadati</taxon>
        <taxon>Pseudomonadota</taxon>
        <taxon>Gammaproteobacteria</taxon>
        <taxon>Natronospirales</taxon>
        <taxon>Natronospiraceae</taxon>
        <taxon>Natronospira</taxon>
    </lineage>
</organism>
<dbReference type="Proteomes" id="UP001239019">
    <property type="component" value="Unassembled WGS sequence"/>
</dbReference>
<dbReference type="InterPro" id="IPR000160">
    <property type="entry name" value="GGDEF_dom"/>
</dbReference>
<dbReference type="NCBIfam" id="TIGR00254">
    <property type="entry name" value="GGDEF"/>
    <property type="match status" value="1"/>
</dbReference>
<keyword evidence="3" id="KW-0175">Coiled coil</keyword>
<proteinExistence type="predicted"/>
<dbReference type="PANTHER" id="PTHR45138">
    <property type="entry name" value="REGULATORY COMPONENTS OF SENSORY TRANSDUCTION SYSTEM"/>
    <property type="match status" value="1"/>
</dbReference>
<evidence type="ECO:0000256" key="3">
    <source>
        <dbReference type="SAM" id="Coils"/>
    </source>
</evidence>
<keyword evidence="5" id="KW-0808">Transferase</keyword>
<evidence type="ECO:0000313" key="6">
    <source>
        <dbReference type="Proteomes" id="UP001239019"/>
    </source>
</evidence>
<dbReference type="SMART" id="SM00267">
    <property type="entry name" value="GGDEF"/>
    <property type="match status" value="1"/>
</dbReference>
<evidence type="ECO:0000313" key="5">
    <source>
        <dbReference type="EMBL" id="MDQ2070696.1"/>
    </source>
</evidence>
<protein>
    <recommendedName>
        <fullName evidence="1">diguanylate cyclase</fullName>
        <ecNumber evidence="1">2.7.7.65</ecNumber>
    </recommendedName>
</protein>
<comment type="caution">
    <text evidence="5">The sequence shown here is derived from an EMBL/GenBank/DDBJ whole genome shotgun (WGS) entry which is preliminary data.</text>
</comment>
<dbReference type="SUPFAM" id="SSF55073">
    <property type="entry name" value="Nucleotide cyclase"/>
    <property type="match status" value="1"/>
</dbReference>